<evidence type="ECO:0000313" key="2">
    <source>
        <dbReference type="Proteomes" id="UP000634136"/>
    </source>
</evidence>
<dbReference type="EMBL" id="JAAIUW010000007">
    <property type="protein sequence ID" value="KAF7823881.1"/>
    <property type="molecule type" value="Genomic_DNA"/>
</dbReference>
<gene>
    <name evidence="1" type="ORF">G2W53_022025</name>
</gene>
<keyword evidence="2" id="KW-1185">Reference proteome</keyword>
<organism evidence="1 2">
    <name type="scientific">Senna tora</name>
    <dbReference type="NCBI Taxonomy" id="362788"/>
    <lineage>
        <taxon>Eukaryota</taxon>
        <taxon>Viridiplantae</taxon>
        <taxon>Streptophyta</taxon>
        <taxon>Embryophyta</taxon>
        <taxon>Tracheophyta</taxon>
        <taxon>Spermatophyta</taxon>
        <taxon>Magnoliopsida</taxon>
        <taxon>eudicotyledons</taxon>
        <taxon>Gunneridae</taxon>
        <taxon>Pentapetalae</taxon>
        <taxon>rosids</taxon>
        <taxon>fabids</taxon>
        <taxon>Fabales</taxon>
        <taxon>Fabaceae</taxon>
        <taxon>Caesalpinioideae</taxon>
        <taxon>Cassia clade</taxon>
        <taxon>Senna</taxon>
    </lineage>
</organism>
<name>A0A834WLM3_9FABA</name>
<proteinExistence type="predicted"/>
<dbReference type="AlphaFoldDB" id="A0A834WLM3"/>
<reference evidence="1" key="1">
    <citation type="submission" date="2020-09" db="EMBL/GenBank/DDBJ databases">
        <title>Genome-Enabled Discovery of Anthraquinone Biosynthesis in Senna tora.</title>
        <authorList>
            <person name="Kang S.-H."/>
            <person name="Pandey R.P."/>
            <person name="Lee C.-M."/>
            <person name="Sim J.-S."/>
            <person name="Jeong J.-T."/>
            <person name="Choi B.-S."/>
            <person name="Jung M."/>
            <person name="Ginzburg D."/>
            <person name="Zhao K."/>
            <person name="Won S.Y."/>
            <person name="Oh T.-J."/>
            <person name="Yu Y."/>
            <person name="Kim N.-H."/>
            <person name="Lee O.R."/>
            <person name="Lee T.-H."/>
            <person name="Bashyal P."/>
            <person name="Kim T.-S."/>
            <person name="Lee W.-H."/>
            <person name="Kawkins C."/>
            <person name="Kim C.-K."/>
            <person name="Kim J.S."/>
            <person name="Ahn B.O."/>
            <person name="Rhee S.Y."/>
            <person name="Sohng J.K."/>
        </authorList>
    </citation>
    <scope>NUCLEOTIDE SEQUENCE</scope>
    <source>
        <tissue evidence="1">Leaf</tissue>
    </source>
</reference>
<evidence type="ECO:0000313" key="1">
    <source>
        <dbReference type="EMBL" id="KAF7823881.1"/>
    </source>
</evidence>
<comment type="caution">
    <text evidence="1">The sequence shown here is derived from an EMBL/GenBank/DDBJ whole genome shotgun (WGS) entry which is preliminary data.</text>
</comment>
<accession>A0A834WLM3</accession>
<dbReference type="Proteomes" id="UP000634136">
    <property type="component" value="Unassembled WGS sequence"/>
</dbReference>
<sequence length="129" mass="13929">MPWLYPGASCISPSPCRGGGVACRAATTSFLQHRGARQILEPINSSSFLTFRHLAIQNSPHFPLNFDILEGSALRSLTPISKGIEGDFSPHVPLKNLNALFVLIILGRLKRAPMSQQVLGSSLSLPIPI</sequence>
<protein>
    <submittedName>
        <fullName evidence="1">Uncharacterized protein</fullName>
    </submittedName>
</protein>